<evidence type="ECO:0000256" key="1">
    <source>
        <dbReference type="SAM" id="MobiDB-lite"/>
    </source>
</evidence>
<sequence>MKRYGMKRSPLEQPYSVVVGRARKGFLSSRIQALQVSYKKRKNFEITTLQPYTFYRSIFSHYFTIDHNPGDDTAGVQFYDPVSDPEGRLSDPVDDSAFRSTTQSAPPIWRGNR</sequence>
<dbReference type="EMBL" id="JAEAOA010002337">
    <property type="protein sequence ID" value="KAK3611813.1"/>
    <property type="molecule type" value="Genomic_DNA"/>
</dbReference>
<comment type="caution">
    <text evidence="2">The sequence shown here is derived from an EMBL/GenBank/DDBJ whole genome shotgun (WGS) entry which is preliminary data.</text>
</comment>
<reference evidence="2" key="2">
    <citation type="journal article" date="2021" name="Genome Biol. Evol.">
        <title>Developing a high-quality reference genome for a parasitic bivalve with doubly uniparental inheritance (Bivalvia: Unionida).</title>
        <authorList>
            <person name="Smith C.H."/>
        </authorList>
    </citation>
    <scope>NUCLEOTIDE SEQUENCE</scope>
    <source>
        <strain evidence="2">CHS0354</strain>
        <tissue evidence="2">Mantle</tissue>
    </source>
</reference>
<dbReference type="Proteomes" id="UP001195483">
    <property type="component" value="Unassembled WGS sequence"/>
</dbReference>
<protein>
    <submittedName>
        <fullName evidence="2">Uncharacterized protein</fullName>
    </submittedName>
</protein>
<proteinExistence type="predicted"/>
<reference evidence="2" key="3">
    <citation type="submission" date="2023-05" db="EMBL/GenBank/DDBJ databases">
        <authorList>
            <person name="Smith C.H."/>
        </authorList>
    </citation>
    <scope>NUCLEOTIDE SEQUENCE</scope>
    <source>
        <strain evidence="2">CHS0354</strain>
        <tissue evidence="2">Mantle</tissue>
    </source>
</reference>
<keyword evidence="3" id="KW-1185">Reference proteome</keyword>
<evidence type="ECO:0000313" key="2">
    <source>
        <dbReference type="EMBL" id="KAK3611813.1"/>
    </source>
</evidence>
<reference evidence="2" key="1">
    <citation type="journal article" date="2021" name="Genome Biol. Evol.">
        <title>A High-Quality Reference Genome for a Parasitic Bivalve with Doubly Uniparental Inheritance (Bivalvia: Unionida).</title>
        <authorList>
            <person name="Smith C.H."/>
        </authorList>
    </citation>
    <scope>NUCLEOTIDE SEQUENCE</scope>
    <source>
        <strain evidence="2">CHS0354</strain>
    </source>
</reference>
<dbReference type="AlphaFoldDB" id="A0AAE0TLL2"/>
<name>A0AAE0TLL2_9BIVA</name>
<accession>A0AAE0TLL2</accession>
<gene>
    <name evidence="2" type="ORF">CHS0354_040483</name>
</gene>
<feature type="region of interest" description="Disordered" evidence="1">
    <location>
        <begin position="80"/>
        <end position="113"/>
    </location>
</feature>
<evidence type="ECO:0000313" key="3">
    <source>
        <dbReference type="Proteomes" id="UP001195483"/>
    </source>
</evidence>
<organism evidence="2 3">
    <name type="scientific">Potamilus streckersoni</name>
    <dbReference type="NCBI Taxonomy" id="2493646"/>
    <lineage>
        <taxon>Eukaryota</taxon>
        <taxon>Metazoa</taxon>
        <taxon>Spiralia</taxon>
        <taxon>Lophotrochozoa</taxon>
        <taxon>Mollusca</taxon>
        <taxon>Bivalvia</taxon>
        <taxon>Autobranchia</taxon>
        <taxon>Heteroconchia</taxon>
        <taxon>Palaeoheterodonta</taxon>
        <taxon>Unionida</taxon>
        <taxon>Unionoidea</taxon>
        <taxon>Unionidae</taxon>
        <taxon>Ambleminae</taxon>
        <taxon>Lampsilini</taxon>
        <taxon>Potamilus</taxon>
    </lineage>
</organism>